<organism evidence="3">
    <name type="scientific">marine sediment metagenome</name>
    <dbReference type="NCBI Taxonomy" id="412755"/>
    <lineage>
        <taxon>unclassified sequences</taxon>
        <taxon>metagenomes</taxon>
        <taxon>ecological metagenomes</taxon>
    </lineage>
</organism>
<accession>X1SN18</accession>
<dbReference type="PANTHER" id="PTHR16943">
    <property type="entry name" value="2-METHYLCITRATE DEHYDRATASE-RELATED"/>
    <property type="match status" value="1"/>
</dbReference>
<dbReference type="InterPro" id="IPR015422">
    <property type="entry name" value="PyrdxlP-dep_Trfase_small"/>
</dbReference>
<feature type="domain" description="Serine hydroxymethyltransferase-like" evidence="1">
    <location>
        <begin position="6"/>
        <end position="120"/>
    </location>
</feature>
<dbReference type="InterPro" id="IPR005656">
    <property type="entry name" value="MmgE_PrpD"/>
</dbReference>
<dbReference type="Gene3D" id="3.90.1150.10">
    <property type="entry name" value="Aspartate Aminotransferase, domain 1"/>
    <property type="match status" value="1"/>
</dbReference>
<dbReference type="InterPro" id="IPR045337">
    <property type="entry name" value="MmgE_PrpD_C"/>
</dbReference>
<name>X1SN18_9ZZZZ</name>
<dbReference type="PANTHER" id="PTHR16943:SF8">
    <property type="entry name" value="2-METHYLCITRATE DEHYDRATASE"/>
    <property type="match status" value="1"/>
</dbReference>
<dbReference type="EMBL" id="BARW01007824">
    <property type="protein sequence ID" value="GAI76760.1"/>
    <property type="molecule type" value="Genomic_DNA"/>
</dbReference>
<dbReference type="SUPFAM" id="SSF103378">
    <property type="entry name" value="2-methylcitrate dehydratase PrpD"/>
    <property type="match status" value="1"/>
</dbReference>
<dbReference type="GO" id="GO:0016829">
    <property type="term" value="F:lyase activity"/>
    <property type="evidence" value="ECO:0007669"/>
    <property type="project" value="InterPro"/>
</dbReference>
<proteinExistence type="predicted"/>
<dbReference type="InterPro" id="IPR036148">
    <property type="entry name" value="MmgE/PrpD_sf"/>
</dbReference>
<evidence type="ECO:0000259" key="1">
    <source>
        <dbReference type="Pfam" id="PF00464"/>
    </source>
</evidence>
<sequence>MLNSINELKDLTEQHTEWRGRCLNLIASENLTSKPVQWYLTSDFGHRYNTFYDDPMKRNYLGNKYIALVETKARETAQKLFRCQFAELRPLAGEMAGNAVILGLTEEGDTVLETGENFGGQEICSRLISASLLKKSLNVEYLAYDPRTSDLDIEKNIHDSEILAEARKVEIHHVPSFEEEFNKGHLQTEVTIYTKKGHTYSGFGQIPLSEGKKGLDEKQLNRKFKKLAALVIDPIGVEKIIDLIDNLEKLQDIRKLMRMLRGI</sequence>
<reference evidence="3" key="1">
    <citation type="journal article" date="2014" name="Front. Microbiol.">
        <title>High frequency of phylogenetically diverse reductive dehalogenase-homologous genes in deep subseafloor sedimentary metagenomes.</title>
        <authorList>
            <person name="Kawai M."/>
            <person name="Futagami T."/>
            <person name="Toyoda A."/>
            <person name="Takaki Y."/>
            <person name="Nishi S."/>
            <person name="Hori S."/>
            <person name="Arai W."/>
            <person name="Tsubouchi T."/>
            <person name="Morono Y."/>
            <person name="Uchiyama I."/>
            <person name="Ito T."/>
            <person name="Fujiyama A."/>
            <person name="Inagaki F."/>
            <person name="Takami H."/>
        </authorList>
    </citation>
    <scope>NUCLEOTIDE SEQUENCE</scope>
    <source>
        <strain evidence="3">Expedition CK06-06</strain>
    </source>
</reference>
<dbReference type="Gene3D" id="3.40.640.10">
    <property type="entry name" value="Type I PLP-dependent aspartate aminotransferase-like (Major domain)"/>
    <property type="match status" value="1"/>
</dbReference>
<dbReference type="InterPro" id="IPR015424">
    <property type="entry name" value="PyrdxlP-dep_Trfase"/>
</dbReference>
<evidence type="ECO:0000313" key="3">
    <source>
        <dbReference type="EMBL" id="GAI76760.1"/>
    </source>
</evidence>
<dbReference type="Pfam" id="PF00464">
    <property type="entry name" value="SHMT"/>
    <property type="match status" value="1"/>
</dbReference>
<dbReference type="SUPFAM" id="SSF53383">
    <property type="entry name" value="PLP-dependent transferases"/>
    <property type="match status" value="1"/>
</dbReference>
<dbReference type="Pfam" id="PF19305">
    <property type="entry name" value="MmgE_PrpD_C"/>
    <property type="match status" value="1"/>
</dbReference>
<protein>
    <submittedName>
        <fullName evidence="3">Uncharacterized protein</fullName>
    </submittedName>
</protein>
<gene>
    <name evidence="3" type="ORF">S12H4_16209</name>
</gene>
<dbReference type="InterPro" id="IPR015421">
    <property type="entry name" value="PyrdxlP-dep_Trfase_major"/>
</dbReference>
<comment type="caution">
    <text evidence="3">The sequence shown here is derived from an EMBL/GenBank/DDBJ whole genome shotgun (WGS) entry which is preliminary data.</text>
</comment>
<feature type="domain" description="MmgE/PrpD C-terminal" evidence="2">
    <location>
        <begin position="155"/>
        <end position="248"/>
    </location>
</feature>
<dbReference type="InterPro" id="IPR039429">
    <property type="entry name" value="SHMT-like_dom"/>
</dbReference>
<dbReference type="AlphaFoldDB" id="X1SN18"/>
<evidence type="ECO:0000259" key="2">
    <source>
        <dbReference type="Pfam" id="PF19305"/>
    </source>
</evidence>